<keyword evidence="4" id="KW-0804">Transcription</keyword>
<dbReference type="GO" id="GO:0005634">
    <property type="term" value="C:nucleus"/>
    <property type="evidence" value="ECO:0007669"/>
    <property type="project" value="UniProtKB-SubCell"/>
</dbReference>
<accession>A0A251TVT3</accession>
<dbReference type="Gramene" id="mRNA:HanXRQr2_Chr06g0266571">
    <property type="protein sequence ID" value="CDS:HanXRQr2_Chr06g0266571.1"/>
    <property type="gene ID" value="HanXRQr2_Chr06g0266571"/>
</dbReference>
<keyword evidence="5" id="KW-0539">Nucleus</keyword>
<protein>
    <submittedName>
        <fullName evidence="8">Putative transcription factor, MADS-box</fullName>
    </submittedName>
    <submittedName>
        <fullName evidence="7">Transcription factor MADS-type1 family</fullName>
    </submittedName>
</protein>
<reference evidence="7 9" key="1">
    <citation type="journal article" date="2017" name="Nature">
        <title>The sunflower genome provides insights into oil metabolism, flowering and Asterid evolution.</title>
        <authorList>
            <person name="Badouin H."/>
            <person name="Gouzy J."/>
            <person name="Grassa C.J."/>
            <person name="Murat F."/>
            <person name="Staton S.E."/>
            <person name="Cottret L."/>
            <person name="Lelandais-Briere C."/>
            <person name="Owens G.L."/>
            <person name="Carrere S."/>
            <person name="Mayjonade B."/>
            <person name="Legrand L."/>
            <person name="Gill N."/>
            <person name="Kane N.C."/>
            <person name="Bowers J.E."/>
            <person name="Hubner S."/>
            <person name="Bellec A."/>
            <person name="Berard A."/>
            <person name="Berges H."/>
            <person name="Blanchet N."/>
            <person name="Boniface M.C."/>
            <person name="Brunel D."/>
            <person name="Catrice O."/>
            <person name="Chaidir N."/>
            <person name="Claudel C."/>
            <person name="Donnadieu C."/>
            <person name="Faraut T."/>
            <person name="Fievet G."/>
            <person name="Helmstetter N."/>
            <person name="King M."/>
            <person name="Knapp S.J."/>
            <person name="Lai Z."/>
            <person name="Le Paslier M.C."/>
            <person name="Lippi Y."/>
            <person name="Lorenzon L."/>
            <person name="Mandel J.R."/>
            <person name="Marage G."/>
            <person name="Marchand G."/>
            <person name="Marquand E."/>
            <person name="Bret-Mestries E."/>
            <person name="Morien E."/>
            <person name="Nambeesan S."/>
            <person name="Nguyen T."/>
            <person name="Pegot-Espagnet P."/>
            <person name="Pouilly N."/>
            <person name="Raftis F."/>
            <person name="Sallet E."/>
            <person name="Schiex T."/>
            <person name="Thomas J."/>
            <person name="Vandecasteele C."/>
            <person name="Vares D."/>
            <person name="Vear F."/>
            <person name="Vautrin S."/>
            <person name="Crespi M."/>
            <person name="Mangin B."/>
            <person name="Burke J.M."/>
            <person name="Salse J."/>
            <person name="Munos S."/>
            <person name="Vincourt P."/>
            <person name="Rieseberg L.H."/>
            <person name="Langlade N.B."/>
        </authorList>
    </citation>
    <scope>NUCLEOTIDE SEQUENCE [LARGE SCALE GENOMIC DNA]</scope>
    <source>
        <strain evidence="9">cv. SF193</strain>
        <tissue evidence="7">Leaves</tissue>
    </source>
</reference>
<proteinExistence type="predicted"/>
<evidence type="ECO:0000256" key="2">
    <source>
        <dbReference type="ARBA" id="ARBA00023015"/>
    </source>
</evidence>
<dbReference type="EMBL" id="CM007898">
    <property type="protein sequence ID" value="OTG15248.1"/>
    <property type="molecule type" value="Genomic_DNA"/>
</dbReference>
<evidence type="ECO:0000313" key="7">
    <source>
        <dbReference type="EMBL" id="KAF5803034.1"/>
    </source>
</evidence>
<dbReference type="SMART" id="SM00432">
    <property type="entry name" value="MADS"/>
    <property type="match status" value="1"/>
</dbReference>
<evidence type="ECO:0000256" key="1">
    <source>
        <dbReference type="ARBA" id="ARBA00004123"/>
    </source>
</evidence>
<keyword evidence="2" id="KW-0805">Transcription regulation</keyword>
<dbReference type="Proteomes" id="UP000215914">
    <property type="component" value="Chromosome 9"/>
</dbReference>
<sequence>MHRSKVKLAFIKDNKARKNSFMKRKECLKKKLKEVYILCSIEACVVMYSSYKPQLEVWPKDNTSFHNVLNAFLTNSPMERSKFLLNMIATSRKGSARLCRRSRRRLWQTATWQWPT</sequence>
<dbReference type="PRINTS" id="PR00404">
    <property type="entry name" value="MADSDOMAIN"/>
</dbReference>
<dbReference type="PROSITE" id="PS50066">
    <property type="entry name" value="MADS_BOX_2"/>
    <property type="match status" value="1"/>
</dbReference>
<dbReference type="InParanoid" id="A0A251TVT3"/>
<reference evidence="8" key="2">
    <citation type="submission" date="2017-02" db="EMBL/GenBank/DDBJ databases">
        <title>Sunflower complete genome.</title>
        <authorList>
            <person name="Langlade N."/>
            <person name="Munos S."/>
        </authorList>
    </citation>
    <scope>NUCLEOTIDE SEQUENCE [LARGE SCALE GENOMIC DNA]</scope>
    <source>
        <tissue evidence="8">Leaves</tissue>
    </source>
</reference>
<dbReference type="EMBL" id="MNCJ02000321">
    <property type="protein sequence ID" value="KAF5803034.1"/>
    <property type="molecule type" value="Genomic_DNA"/>
</dbReference>
<reference evidence="7" key="3">
    <citation type="submission" date="2020-06" db="EMBL/GenBank/DDBJ databases">
        <title>Helianthus annuus Genome sequencing and assembly Release 2.</title>
        <authorList>
            <person name="Gouzy J."/>
            <person name="Langlade N."/>
            <person name="Munos S."/>
        </authorList>
    </citation>
    <scope>NUCLEOTIDE SEQUENCE</scope>
    <source>
        <tissue evidence="7">Leaves</tissue>
    </source>
</reference>
<dbReference type="AlphaFoldDB" id="A0A251TVT3"/>
<gene>
    <name evidence="8" type="ORF">HannXRQ_Chr09g0258351</name>
    <name evidence="7" type="ORF">HanXRQr2_Chr06g0266571</name>
</gene>
<dbReference type="Gene3D" id="3.40.1810.10">
    <property type="entry name" value="Transcription factor, MADS-box"/>
    <property type="match status" value="1"/>
</dbReference>
<evidence type="ECO:0000259" key="6">
    <source>
        <dbReference type="PROSITE" id="PS50066"/>
    </source>
</evidence>
<dbReference type="GO" id="GO:0046983">
    <property type="term" value="F:protein dimerization activity"/>
    <property type="evidence" value="ECO:0007669"/>
    <property type="project" value="InterPro"/>
</dbReference>
<dbReference type="SUPFAM" id="SSF55455">
    <property type="entry name" value="SRF-like"/>
    <property type="match status" value="1"/>
</dbReference>
<dbReference type="GO" id="GO:0006357">
    <property type="term" value="P:regulation of transcription by RNA polymerase II"/>
    <property type="evidence" value="ECO:0000318"/>
    <property type="project" value="GO_Central"/>
</dbReference>
<evidence type="ECO:0000313" key="8">
    <source>
        <dbReference type="EMBL" id="OTG15248.1"/>
    </source>
</evidence>
<organism evidence="8 9">
    <name type="scientific">Helianthus annuus</name>
    <name type="common">Common sunflower</name>
    <dbReference type="NCBI Taxonomy" id="4232"/>
    <lineage>
        <taxon>Eukaryota</taxon>
        <taxon>Viridiplantae</taxon>
        <taxon>Streptophyta</taxon>
        <taxon>Embryophyta</taxon>
        <taxon>Tracheophyta</taxon>
        <taxon>Spermatophyta</taxon>
        <taxon>Magnoliopsida</taxon>
        <taxon>eudicotyledons</taxon>
        <taxon>Gunneridae</taxon>
        <taxon>Pentapetalae</taxon>
        <taxon>asterids</taxon>
        <taxon>campanulids</taxon>
        <taxon>Asterales</taxon>
        <taxon>Asteraceae</taxon>
        <taxon>Asteroideae</taxon>
        <taxon>Heliantheae alliance</taxon>
        <taxon>Heliantheae</taxon>
        <taxon>Helianthus</taxon>
    </lineage>
</organism>
<evidence type="ECO:0000256" key="3">
    <source>
        <dbReference type="ARBA" id="ARBA00023125"/>
    </source>
</evidence>
<evidence type="ECO:0000256" key="4">
    <source>
        <dbReference type="ARBA" id="ARBA00023163"/>
    </source>
</evidence>
<comment type="subcellular location">
    <subcellularLocation>
        <location evidence="1">Nucleus</location>
    </subcellularLocation>
</comment>
<dbReference type="InterPro" id="IPR002100">
    <property type="entry name" value="TF_MADSbox"/>
</dbReference>
<evidence type="ECO:0000256" key="5">
    <source>
        <dbReference type="ARBA" id="ARBA00023242"/>
    </source>
</evidence>
<feature type="domain" description="MADS-box" evidence="6">
    <location>
        <begin position="1"/>
        <end position="50"/>
    </location>
</feature>
<keyword evidence="3" id="KW-0238">DNA-binding</keyword>
<dbReference type="GO" id="GO:0000978">
    <property type="term" value="F:RNA polymerase II cis-regulatory region sequence-specific DNA binding"/>
    <property type="evidence" value="ECO:0000318"/>
    <property type="project" value="GO_Central"/>
</dbReference>
<dbReference type="Pfam" id="PF00319">
    <property type="entry name" value="SRF-TF"/>
    <property type="match status" value="1"/>
</dbReference>
<keyword evidence="9" id="KW-1185">Reference proteome</keyword>
<name>A0A251TVT3_HELAN</name>
<evidence type="ECO:0000313" key="9">
    <source>
        <dbReference type="Proteomes" id="UP000215914"/>
    </source>
</evidence>
<dbReference type="GO" id="GO:0000981">
    <property type="term" value="F:DNA-binding transcription factor activity, RNA polymerase II-specific"/>
    <property type="evidence" value="ECO:0000318"/>
    <property type="project" value="GO_Central"/>
</dbReference>
<dbReference type="InterPro" id="IPR036879">
    <property type="entry name" value="TF_MADSbox_sf"/>
</dbReference>